<dbReference type="Pfam" id="PF04542">
    <property type="entry name" value="Sigma70_r2"/>
    <property type="match status" value="1"/>
</dbReference>
<proteinExistence type="inferred from homology"/>
<accession>A0A1G9PDD5</accession>
<dbReference type="GO" id="GO:0016987">
    <property type="term" value="F:sigma factor activity"/>
    <property type="evidence" value="ECO:0007669"/>
    <property type="project" value="UniProtKB-KW"/>
</dbReference>
<keyword evidence="4" id="KW-0804">Transcription</keyword>
<dbReference type="InterPro" id="IPR014284">
    <property type="entry name" value="RNA_pol_sigma-70_dom"/>
</dbReference>
<feature type="domain" description="RNA polymerase sigma factor 70 region 4 type 2" evidence="6">
    <location>
        <begin position="129"/>
        <end position="172"/>
    </location>
</feature>
<dbReference type="RefSeq" id="WP_074605474.1">
    <property type="nucleotide sequence ID" value="NZ_FNGY01000002.1"/>
</dbReference>
<evidence type="ECO:0000259" key="5">
    <source>
        <dbReference type="Pfam" id="PF04542"/>
    </source>
</evidence>
<evidence type="ECO:0000256" key="4">
    <source>
        <dbReference type="ARBA" id="ARBA00023163"/>
    </source>
</evidence>
<dbReference type="InterPro" id="IPR036388">
    <property type="entry name" value="WH-like_DNA-bd_sf"/>
</dbReference>
<dbReference type="Proteomes" id="UP000183200">
    <property type="component" value="Unassembled WGS sequence"/>
</dbReference>
<dbReference type="AlphaFoldDB" id="A0A1G9PDD5"/>
<dbReference type="Pfam" id="PF08281">
    <property type="entry name" value="Sigma70_r4_2"/>
    <property type="match status" value="1"/>
</dbReference>
<keyword evidence="8" id="KW-1185">Reference proteome</keyword>
<dbReference type="GO" id="GO:0003677">
    <property type="term" value="F:DNA binding"/>
    <property type="evidence" value="ECO:0007669"/>
    <property type="project" value="InterPro"/>
</dbReference>
<name>A0A1G9PDD5_9SPHI</name>
<dbReference type="SUPFAM" id="SSF88659">
    <property type="entry name" value="Sigma3 and sigma4 domains of RNA polymerase sigma factors"/>
    <property type="match status" value="1"/>
</dbReference>
<reference evidence="8" key="1">
    <citation type="submission" date="2016-10" db="EMBL/GenBank/DDBJ databases">
        <authorList>
            <person name="Varghese N."/>
            <person name="Submissions S."/>
        </authorList>
    </citation>
    <scope>NUCLEOTIDE SEQUENCE [LARGE SCALE GENOMIC DNA]</scope>
    <source>
        <strain evidence="8">DSM 19110</strain>
    </source>
</reference>
<dbReference type="PANTHER" id="PTHR43133">
    <property type="entry name" value="RNA POLYMERASE ECF-TYPE SIGMA FACTO"/>
    <property type="match status" value="1"/>
</dbReference>
<dbReference type="InterPro" id="IPR013324">
    <property type="entry name" value="RNA_pol_sigma_r3/r4-like"/>
</dbReference>
<gene>
    <name evidence="7" type="ORF">SAMN05421820_102624</name>
</gene>
<evidence type="ECO:0000256" key="1">
    <source>
        <dbReference type="ARBA" id="ARBA00010641"/>
    </source>
</evidence>
<dbReference type="EMBL" id="FNGY01000002">
    <property type="protein sequence ID" value="SDL96872.1"/>
    <property type="molecule type" value="Genomic_DNA"/>
</dbReference>
<dbReference type="Gene3D" id="1.10.10.10">
    <property type="entry name" value="Winged helix-like DNA-binding domain superfamily/Winged helix DNA-binding domain"/>
    <property type="match status" value="1"/>
</dbReference>
<dbReference type="InterPro" id="IPR007627">
    <property type="entry name" value="RNA_pol_sigma70_r2"/>
</dbReference>
<sequence>MAIKSFVNESELLKQIAKGDQRAFKLIFDHYRPQIYSFSLKYLKSELQAEEVVQEVFLKLWKLEDRLTAIRDLENYLLTLSRNKSFDLLRRMKLEARSIEPLGAWDKITNDTEEEILLNDTRKVLNDGIALLPPQQKQVYQLCHQEGLKYDEVAARLQLSPQTVQRHMKLALHFLRDYLSKHTDVAAMLIIFKLL</sequence>
<evidence type="ECO:0000313" key="7">
    <source>
        <dbReference type="EMBL" id="SDL96872.1"/>
    </source>
</evidence>
<dbReference type="InterPro" id="IPR039425">
    <property type="entry name" value="RNA_pol_sigma-70-like"/>
</dbReference>
<dbReference type="Gene3D" id="1.10.1740.10">
    <property type="match status" value="1"/>
</dbReference>
<protein>
    <submittedName>
        <fullName evidence="7">RNA polymerase sigma-70 factor, ECF subfamily</fullName>
    </submittedName>
</protein>
<dbReference type="InterPro" id="IPR013325">
    <property type="entry name" value="RNA_pol_sigma_r2"/>
</dbReference>
<evidence type="ECO:0000313" key="8">
    <source>
        <dbReference type="Proteomes" id="UP000183200"/>
    </source>
</evidence>
<feature type="domain" description="RNA polymerase sigma-70 region 2" evidence="5">
    <location>
        <begin position="28"/>
        <end position="91"/>
    </location>
</feature>
<keyword evidence="2" id="KW-0805">Transcription regulation</keyword>
<evidence type="ECO:0000256" key="2">
    <source>
        <dbReference type="ARBA" id="ARBA00023015"/>
    </source>
</evidence>
<dbReference type="OrthoDB" id="799938at2"/>
<dbReference type="InterPro" id="IPR014327">
    <property type="entry name" value="RNA_pol_sigma70_bacteroid"/>
</dbReference>
<dbReference type="NCBIfam" id="TIGR02985">
    <property type="entry name" value="Sig70_bacteroi1"/>
    <property type="match status" value="1"/>
</dbReference>
<comment type="similarity">
    <text evidence="1">Belongs to the sigma-70 factor family. ECF subfamily.</text>
</comment>
<organism evidence="7 8">
    <name type="scientific">Pedobacter steynii</name>
    <dbReference type="NCBI Taxonomy" id="430522"/>
    <lineage>
        <taxon>Bacteria</taxon>
        <taxon>Pseudomonadati</taxon>
        <taxon>Bacteroidota</taxon>
        <taxon>Sphingobacteriia</taxon>
        <taxon>Sphingobacteriales</taxon>
        <taxon>Sphingobacteriaceae</taxon>
        <taxon>Pedobacter</taxon>
    </lineage>
</organism>
<keyword evidence="3" id="KW-0731">Sigma factor</keyword>
<evidence type="ECO:0000256" key="3">
    <source>
        <dbReference type="ARBA" id="ARBA00023082"/>
    </source>
</evidence>
<dbReference type="PANTHER" id="PTHR43133:SF46">
    <property type="entry name" value="RNA POLYMERASE SIGMA-70 FACTOR ECF SUBFAMILY"/>
    <property type="match status" value="1"/>
</dbReference>
<dbReference type="NCBIfam" id="TIGR02937">
    <property type="entry name" value="sigma70-ECF"/>
    <property type="match status" value="1"/>
</dbReference>
<evidence type="ECO:0000259" key="6">
    <source>
        <dbReference type="Pfam" id="PF08281"/>
    </source>
</evidence>
<dbReference type="InterPro" id="IPR013249">
    <property type="entry name" value="RNA_pol_sigma70_r4_t2"/>
</dbReference>
<dbReference type="SUPFAM" id="SSF88946">
    <property type="entry name" value="Sigma2 domain of RNA polymerase sigma factors"/>
    <property type="match status" value="1"/>
</dbReference>
<dbReference type="GO" id="GO:0006352">
    <property type="term" value="P:DNA-templated transcription initiation"/>
    <property type="evidence" value="ECO:0007669"/>
    <property type="project" value="InterPro"/>
</dbReference>